<gene>
    <name evidence="2" type="ORF">METZ01_LOCUS387381</name>
</gene>
<dbReference type="AlphaFoldDB" id="A0A382UKC3"/>
<feature type="non-terminal residue" evidence="2">
    <location>
        <position position="34"/>
    </location>
</feature>
<feature type="region of interest" description="Disordered" evidence="1">
    <location>
        <begin position="1"/>
        <end position="34"/>
    </location>
</feature>
<accession>A0A382UKC3</accession>
<evidence type="ECO:0000256" key="1">
    <source>
        <dbReference type="SAM" id="MobiDB-lite"/>
    </source>
</evidence>
<name>A0A382UKC3_9ZZZZ</name>
<feature type="non-terminal residue" evidence="2">
    <location>
        <position position="1"/>
    </location>
</feature>
<evidence type="ECO:0000313" key="2">
    <source>
        <dbReference type="EMBL" id="SVD34527.1"/>
    </source>
</evidence>
<protein>
    <submittedName>
        <fullName evidence="2">Uncharacterized protein</fullName>
    </submittedName>
</protein>
<sequence length="34" mass="3944">ERKNCPRLCGKGWAQGNRRSAAPTWRQKARSIEM</sequence>
<proteinExistence type="predicted"/>
<organism evidence="2">
    <name type="scientific">marine metagenome</name>
    <dbReference type="NCBI Taxonomy" id="408172"/>
    <lineage>
        <taxon>unclassified sequences</taxon>
        <taxon>metagenomes</taxon>
        <taxon>ecological metagenomes</taxon>
    </lineage>
</organism>
<reference evidence="2" key="1">
    <citation type="submission" date="2018-05" db="EMBL/GenBank/DDBJ databases">
        <authorList>
            <person name="Lanie J.A."/>
            <person name="Ng W.-L."/>
            <person name="Kazmierczak K.M."/>
            <person name="Andrzejewski T.M."/>
            <person name="Davidsen T.M."/>
            <person name="Wayne K.J."/>
            <person name="Tettelin H."/>
            <person name="Glass J.I."/>
            <person name="Rusch D."/>
            <person name="Podicherti R."/>
            <person name="Tsui H.-C.T."/>
            <person name="Winkler M.E."/>
        </authorList>
    </citation>
    <scope>NUCLEOTIDE SEQUENCE</scope>
</reference>
<dbReference type="EMBL" id="UINC01144794">
    <property type="protein sequence ID" value="SVD34527.1"/>
    <property type="molecule type" value="Genomic_DNA"/>
</dbReference>